<sequence length="561" mass="61315">MPSHSYSNLSGSSSIETYPRTGNRNTRRRRPAFRAPGVQAVDRPFSVLGELLSPSTLRTRYPELMAEPYYHKKALPALPNSHETFERLLANVNKELPQLPTKQNPVDRVVPRRIRSSKAQIVSTKQEKIRSEPMNEHKPKTKFFGRIISSVARRLKSDKKPVKHGKEPKPTSKDRLKAKCAKGFGEIKKTVEIITNPEARLRYEARLSFEAGQSYERLTFQAAPSYEIIQVPPSRPLRPGEYALPSLIPNPRPRRNLREGASDNLNPVLEVPENGDQIPLALIVDERCPSTVSNGSVDANRFSKIEHINRFSMLSDFSRFSAIPSPLTAQGDVAYVLQVANSSRPGTADTVEIPATLPQAEPVVLHSPPLSSTYPSAPTNLSSEAPRTWTDITVASSVRQDSPIQPVSGTRAGWGVSRFSDTTASSPATPALSFEESPHSPVSNHPVSSPIASSPAASSPAASSPSGFSRPVAISSISSPVSLLPTPIMDPHIRLTVESGLEEAATTSNRPGTATTTSSEPRTLRSRETNSSTDFRSGTWLIDKDAVNQSQAFCQSKRKKD</sequence>
<gene>
    <name evidence="2" type="ORF">BT63DRAFT_471615</name>
</gene>
<dbReference type="Proteomes" id="UP000799302">
    <property type="component" value="Unassembled WGS sequence"/>
</dbReference>
<organism evidence="2 3">
    <name type="scientific">Microthyrium microscopicum</name>
    <dbReference type="NCBI Taxonomy" id="703497"/>
    <lineage>
        <taxon>Eukaryota</taxon>
        <taxon>Fungi</taxon>
        <taxon>Dikarya</taxon>
        <taxon>Ascomycota</taxon>
        <taxon>Pezizomycotina</taxon>
        <taxon>Dothideomycetes</taxon>
        <taxon>Dothideomycetes incertae sedis</taxon>
        <taxon>Microthyriales</taxon>
        <taxon>Microthyriaceae</taxon>
        <taxon>Microthyrium</taxon>
    </lineage>
</organism>
<accession>A0A6A6U875</accession>
<feature type="compositionally biased region" description="Low complexity" evidence="1">
    <location>
        <begin position="1"/>
        <end position="24"/>
    </location>
</feature>
<name>A0A6A6U875_9PEZI</name>
<feature type="region of interest" description="Disordered" evidence="1">
    <location>
        <begin position="155"/>
        <end position="175"/>
    </location>
</feature>
<evidence type="ECO:0000313" key="3">
    <source>
        <dbReference type="Proteomes" id="UP000799302"/>
    </source>
</evidence>
<feature type="compositionally biased region" description="Low complexity" evidence="1">
    <location>
        <begin position="439"/>
        <end position="468"/>
    </location>
</feature>
<feature type="region of interest" description="Disordered" evidence="1">
    <location>
        <begin position="400"/>
        <end position="468"/>
    </location>
</feature>
<feature type="compositionally biased region" description="Polar residues" evidence="1">
    <location>
        <begin position="505"/>
        <end position="521"/>
    </location>
</feature>
<dbReference type="AlphaFoldDB" id="A0A6A6U875"/>
<evidence type="ECO:0000256" key="1">
    <source>
        <dbReference type="SAM" id="MobiDB-lite"/>
    </source>
</evidence>
<reference evidence="2" key="1">
    <citation type="journal article" date="2020" name="Stud. Mycol.">
        <title>101 Dothideomycetes genomes: a test case for predicting lifestyles and emergence of pathogens.</title>
        <authorList>
            <person name="Haridas S."/>
            <person name="Albert R."/>
            <person name="Binder M."/>
            <person name="Bloem J."/>
            <person name="Labutti K."/>
            <person name="Salamov A."/>
            <person name="Andreopoulos B."/>
            <person name="Baker S."/>
            <person name="Barry K."/>
            <person name="Bills G."/>
            <person name="Bluhm B."/>
            <person name="Cannon C."/>
            <person name="Castanera R."/>
            <person name="Culley D."/>
            <person name="Daum C."/>
            <person name="Ezra D."/>
            <person name="Gonzalez J."/>
            <person name="Henrissat B."/>
            <person name="Kuo A."/>
            <person name="Liang C."/>
            <person name="Lipzen A."/>
            <person name="Lutzoni F."/>
            <person name="Magnuson J."/>
            <person name="Mondo S."/>
            <person name="Nolan M."/>
            <person name="Ohm R."/>
            <person name="Pangilinan J."/>
            <person name="Park H.-J."/>
            <person name="Ramirez L."/>
            <person name="Alfaro M."/>
            <person name="Sun H."/>
            <person name="Tritt A."/>
            <person name="Yoshinaga Y."/>
            <person name="Zwiers L.-H."/>
            <person name="Turgeon B."/>
            <person name="Goodwin S."/>
            <person name="Spatafora J."/>
            <person name="Crous P."/>
            <person name="Grigoriev I."/>
        </authorList>
    </citation>
    <scope>NUCLEOTIDE SEQUENCE</scope>
    <source>
        <strain evidence="2">CBS 115976</strain>
    </source>
</reference>
<feature type="compositionally biased region" description="Polar residues" evidence="1">
    <location>
        <begin position="419"/>
        <end position="428"/>
    </location>
</feature>
<protein>
    <submittedName>
        <fullName evidence="2">Uncharacterized protein</fullName>
    </submittedName>
</protein>
<feature type="compositionally biased region" description="Basic and acidic residues" evidence="1">
    <location>
        <begin position="158"/>
        <end position="175"/>
    </location>
</feature>
<dbReference type="EMBL" id="MU004236">
    <property type="protein sequence ID" value="KAF2668465.1"/>
    <property type="molecule type" value="Genomic_DNA"/>
</dbReference>
<feature type="region of interest" description="Disordered" evidence="1">
    <location>
        <begin position="502"/>
        <end position="538"/>
    </location>
</feature>
<evidence type="ECO:0000313" key="2">
    <source>
        <dbReference type="EMBL" id="KAF2668465.1"/>
    </source>
</evidence>
<feature type="region of interest" description="Disordered" evidence="1">
    <location>
        <begin position="1"/>
        <end position="37"/>
    </location>
</feature>
<keyword evidence="3" id="KW-1185">Reference proteome</keyword>
<proteinExistence type="predicted"/>